<feature type="region of interest" description="Disordered" evidence="1">
    <location>
        <begin position="1"/>
        <end position="25"/>
    </location>
</feature>
<evidence type="ECO:0000256" key="1">
    <source>
        <dbReference type="SAM" id="MobiDB-lite"/>
    </source>
</evidence>
<dbReference type="SUPFAM" id="SSF54106">
    <property type="entry name" value="LysM domain"/>
    <property type="match status" value="1"/>
</dbReference>
<dbReference type="Gene3D" id="3.10.350.10">
    <property type="entry name" value="LysM domain"/>
    <property type="match status" value="1"/>
</dbReference>
<evidence type="ECO:0000313" key="3">
    <source>
        <dbReference type="EMBL" id="MCD2195795.1"/>
    </source>
</evidence>
<keyword evidence="4" id="KW-1185">Reference proteome</keyword>
<protein>
    <submittedName>
        <fullName evidence="3">LysM peptidoglycan-binding domain-containing protein</fullName>
    </submittedName>
</protein>
<dbReference type="PANTHER" id="PTHR34700">
    <property type="entry name" value="POTASSIUM BINDING PROTEIN KBP"/>
    <property type="match status" value="1"/>
</dbReference>
<evidence type="ECO:0000313" key="4">
    <source>
        <dbReference type="Proteomes" id="UP001199469"/>
    </source>
</evidence>
<dbReference type="PROSITE" id="PS51782">
    <property type="entry name" value="LYSM"/>
    <property type="match status" value="1"/>
</dbReference>
<proteinExistence type="predicted"/>
<dbReference type="InterPro" id="IPR018392">
    <property type="entry name" value="LysM"/>
</dbReference>
<gene>
    <name evidence="3" type="ORF">LQ327_20695</name>
</gene>
<feature type="domain" description="LysM" evidence="2">
    <location>
        <begin position="25"/>
        <end position="73"/>
    </location>
</feature>
<organism evidence="3 4">
    <name type="scientific">Actinomycetospora endophytica</name>
    <dbReference type="NCBI Taxonomy" id="2291215"/>
    <lineage>
        <taxon>Bacteria</taxon>
        <taxon>Bacillati</taxon>
        <taxon>Actinomycetota</taxon>
        <taxon>Actinomycetes</taxon>
        <taxon>Pseudonocardiales</taxon>
        <taxon>Pseudonocardiaceae</taxon>
        <taxon>Actinomycetospora</taxon>
    </lineage>
</organism>
<accession>A0ABS8PBY5</accession>
<reference evidence="3 4" key="1">
    <citation type="submission" date="2021-11" db="EMBL/GenBank/DDBJ databases">
        <title>Draft genome sequence of Actinomycetospora sp. SF1 isolated from the rhizosphere soil.</title>
        <authorList>
            <person name="Duangmal K."/>
            <person name="Chantavorakit T."/>
        </authorList>
    </citation>
    <scope>NUCLEOTIDE SEQUENCE [LARGE SCALE GENOMIC DNA]</scope>
    <source>
        <strain evidence="3 4">TBRC 5722</strain>
    </source>
</reference>
<dbReference type="InterPro" id="IPR036779">
    <property type="entry name" value="LysM_dom_sf"/>
</dbReference>
<sequence>MSSTKKSTSSSSSSRSSAPKHALPDDYTVVAGDTLSSIATSHQVSGGWQALASANRSVAGNPNMIMPGQHLAMPGGGSNL</sequence>
<dbReference type="Proteomes" id="UP001199469">
    <property type="component" value="Unassembled WGS sequence"/>
</dbReference>
<dbReference type="SMART" id="SM00257">
    <property type="entry name" value="LysM"/>
    <property type="match status" value="1"/>
</dbReference>
<comment type="caution">
    <text evidence="3">The sequence shown here is derived from an EMBL/GenBank/DDBJ whole genome shotgun (WGS) entry which is preliminary data.</text>
</comment>
<dbReference type="EMBL" id="JAJNDB010000004">
    <property type="protein sequence ID" value="MCD2195795.1"/>
    <property type="molecule type" value="Genomic_DNA"/>
</dbReference>
<dbReference type="Pfam" id="PF01476">
    <property type="entry name" value="LysM"/>
    <property type="match status" value="1"/>
</dbReference>
<dbReference type="PANTHER" id="PTHR34700:SF4">
    <property type="entry name" value="PHAGE-LIKE ELEMENT PBSX PROTEIN XKDP"/>
    <property type="match status" value="1"/>
</dbReference>
<evidence type="ECO:0000259" key="2">
    <source>
        <dbReference type="PROSITE" id="PS51782"/>
    </source>
</evidence>
<name>A0ABS8PBY5_9PSEU</name>
<dbReference type="InterPro" id="IPR052196">
    <property type="entry name" value="Bact_Kbp"/>
</dbReference>
<feature type="compositionally biased region" description="Low complexity" evidence="1">
    <location>
        <begin position="1"/>
        <end position="17"/>
    </location>
</feature>
<dbReference type="CDD" id="cd00118">
    <property type="entry name" value="LysM"/>
    <property type="match status" value="1"/>
</dbReference>